<organism evidence="1 2">
    <name type="scientific">Kitasatospora phosalacinea</name>
    <dbReference type="NCBI Taxonomy" id="2065"/>
    <lineage>
        <taxon>Bacteria</taxon>
        <taxon>Bacillati</taxon>
        <taxon>Actinomycetota</taxon>
        <taxon>Actinomycetes</taxon>
        <taxon>Kitasatosporales</taxon>
        <taxon>Streptomycetaceae</taxon>
        <taxon>Kitasatospora</taxon>
    </lineage>
</organism>
<sequence length="57" mass="6388">MPVEHGIVHLKNWRTLTRHHGRRDYLPDTIRAVAGLLSDQQAVSKQQLMALSSGRAA</sequence>
<proteinExistence type="predicted"/>
<name>A0A9W6UP10_9ACTN</name>
<accession>A0A9W6UP10</accession>
<evidence type="ECO:0000313" key="1">
    <source>
        <dbReference type="EMBL" id="GLW55454.1"/>
    </source>
</evidence>
<dbReference type="RefSeq" id="WP_234337343.1">
    <property type="nucleotide sequence ID" value="NZ_BSRX01000019.1"/>
</dbReference>
<protein>
    <submittedName>
        <fullName evidence="1">Uncharacterized protein</fullName>
    </submittedName>
</protein>
<comment type="caution">
    <text evidence="1">The sequence shown here is derived from an EMBL/GenBank/DDBJ whole genome shotgun (WGS) entry which is preliminary data.</text>
</comment>
<dbReference type="Proteomes" id="UP001165143">
    <property type="component" value="Unassembled WGS sequence"/>
</dbReference>
<dbReference type="AlphaFoldDB" id="A0A9W6UP10"/>
<evidence type="ECO:0000313" key="2">
    <source>
        <dbReference type="Proteomes" id="UP001165143"/>
    </source>
</evidence>
<reference evidence="1" key="1">
    <citation type="submission" date="2023-02" db="EMBL/GenBank/DDBJ databases">
        <title>Kitasatospora phosalacinea NBRC 14362.</title>
        <authorList>
            <person name="Ichikawa N."/>
            <person name="Sato H."/>
            <person name="Tonouchi N."/>
        </authorList>
    </citation>
    <scope>NUCLEOTIDE SEQUENCE</scope>
    <source>
        <strain evidence="1">NBRC 14362</strain>
    </source>
</reference>
<gene>
    <name evidence="1" type="ORF">Kpho01_34650</name>
</gene>
<dbReference type="EMBL" id="BSRX01000019">
    <property type="protein sequence ID" value="GLW55454.1"/>
    <property type="molecule type" value="Genomic_DNA"/>
</dbReference>